<reference evidence="1" key="2">
    <citation type="journal article" date="2023" name="Int. J. Mol. Sci.">
        <title>De Novo Assembly and Annotation of 11 Diverse Shrub Willow (Salix) Genomes Reveals Novel Gene Organization in Sex-Linked Regions.</title>
        <authorList>
            <person name="Hyden B."/>
            <person name="Feng K."/>
            <person name="Yates T.B."/>
            <person name="Jawdy S."/>
            <person name="Cereghino C."/>
            <person name="Smart L.B."/>
            <person name="Muchero W."/>
        </authorList>
    </citation>
    <scope>NUCLEOTIDE SEQUENCE</scope>
    <source>
        <tissue evidence="1">Shoot tip</tissue>
    </source>
</reference>
<accession>A0ABQ9B5P8</accession>
<protein>
    <submittedName>
        <fullName evidence="1">Uncharacterized protein</fullName>
    </submittedName>
</protein>
<keyword evidence="2" id="KW-1185">Reference proteome</keyword>
<dbReference type="PANTHER" id="PTHR46043:SF13">
    <property type="entry name" value="ARM REPEAT SUPERFAMILY PROTEIN"/>
    <property type="match status" value="1"/>
</dbReference>
<name>A0ABQ9B5P8_9ROSI</name>
<comment type="caution">
    <text evidence="1">The sequence shown here is derived from an EMBL/GenBank/DDBJ whole genome shotgun (WGS) entry which is preliminary data.</text>
</comment>
<dbReference type="EMBL" id="JAPFFI010000010">
    <property type="protein sequence ID" value="KAJ6375319.1"/>
    <property type="molecule type" value="Genomic_DNA"/>
</dbReference>
<dbReference type="InterPro" id="IPR016024">
    <property type="entry name" value="ARM-type_fold"/>
</dbReference>
<gene>
    <name evidence="1" type="ORF">OIU77_000321</name>
</gene>
<evidence type="ECO:0000313" key="2">
    <source>
        <dbReference type="Proteomes" id="UP001141253"/>
    </source>
</evidence>
<evidence type="ECO:0000313" key="1">
    <source>
        <dbReference type="EMBL" id="KAJ6375319.1"/>
    </source>
</evidence>
<dbReference type="Proteomes" id="UP001141253">
    <property type="component" value="Chromosome 12"/>
</dbReference>
<organism evidence="1 2">
    <name type="scientific">Salix suchowensis</name>
    <dbReference type="NCBI Taxonomy" id="1278906"/>
    <lineage>
        <taxon>Eukaryota</taxon>
        <taxon>Viridiplantae</taxon>
        <taxon>Streptophyta</taxon>
        <taxon>Embryophyta</taxon>
        <taxon>Tracheophyta</taxon>
        <taxon>Spermatophyta</taxon>
        <taxon>Magnoliopsida</taxon>
        <taxon>eudicotyledons</taxon>
        <taxon>Gunneridae</taxon>
        <taxon>Pentapetalae</taxon>
        <taxon>rosids</taxon>
        <taxon>fabids</taxon>
        <taxon>Malpighiales</taxon>
        <taxon>Salicaceae</taxon>
        <taxon>Saliceae</taxon>
        <taxon>Salix</taxon>
    </lineage>
</organism>
<proteinExistence type="predicted"/>
<sequence>MLSSQLKNCEILIKSGVLQDGIVSGSGSKRELVRAESRNLITRLQIGSPESKNLAMDSVLSLIQEDDKNVMIAVAQGLVSDGFVVRLVAVLNLGVLGVRIAAARAVSELSCNTKTRKEIGDLGCIGPLIKMLDGKAVEEKEAASKALSLLLLYAGNRRIFRKAEGGIVSTVQLLDASIQNLDKKYPVSILASLVHSNKCRKQMIAAGASVHLKKLVDMNVEGSKKLLDGLGRGKIWGVFARH</sequence>
<reference evidence="1" key="1">
    <citation type="submission" date="2022-10" db="EMBL/GenBank/DDBJ databases">
        <authorList>
            <person name="Hyden B.L."/>
            <person name="Feng K."/>
            <person name="Yates T."/>
            <person name="Jawdy S."/>
            <person name="Smart L.B."/>
            <person name="Muchero W."/>
        </authorList>
    </citation>
    <scope>NUCLEOTIDE SEQUENCE</scope>
    <source>
        <tissue evidence="1">Shoot tip</tissue>
    </source>
</reference>
<dbReference type="SUPFAM" id="SSF48371">
    <property type="entry name" value="ARM repeat"/>
    <property type="match status" value="1"/>
</dbReference>
<dbReference type="PANTHER" id="PTHR46043">
    <property type="entry name" value="ARM REPEAT SUPERFAMILY PROTEIN"/>
    <property type="match status" value="1"/>
</dbReference>
<dbReference type="InterPro" id="IPR011989">
    <property type="entry name" value="ARM-like"/>
</dbReference>
<dbReference type="Gene3D" id="1.25.10.10">
    <property type="entry name" value="Leucine-rich Repeat Variant"/>
    <property type="match status" value="1"/>
</dbReference>